<gene>
    <name evidence="1" type="ORF">G2W53_014533</name>
</gene>
<evidence type="ECO:0000313" key="1">
    <source>
        <dbReference type="EMBL" id="KAF7832200.1"/>
    </source>
</evidence>
<organism evidence="1 2">
    <name type="scientific">Senna tora</name>
    <dbReference type="NCBI Taxonomy" id="362788"/>
    <lineage>
        <taxon>Eukaryota</taxon>
        <taxon>Viridiplantae</taxon>
        <taxon>Streptophyta</taxon>
        <taxon>Embryophyta</taxon>
        <taxon>Tracheophyta</taxon>
        <taxon>Spermatophyta</taxon>
        <taxon>Magnoliopsida</taxon>
        <taxon>eudicotyledons</taxon>
        <taxon>Gunneridae</taxon>
        <taxon>Pentapetalae</taxon>
        <taxon>rosids</taxon>
        <taxon>fabids</taxon>
        <taxon>Fabales</taxon>
        <taxon>Fabaceae</taxon>
        <taxon>Caesalpinioideae</taxon>
        <taxon>Cassia clade</taxon>
        <taxon>Senna</taxon>
    </lineage>
</organism>
<name>A0A835C5U1_9FABA</name>
<dbReference type="EMBL" id="JAAIUW010000005">
    <property type="protein sequence ID" value="KAF7832200.1"/>
    <property type="molecule type" value="Genomic_DNA"/>
</dbReference>
<proteinExistence type="predicted"/>
<keyword evidence="2" id="KW-1185">Reference proteome</keyword>
<sequence length="101" mass="11701">MPSYPNTNFNFCPLRNPVKLPKPSCFLSLIPQKSKRQSGFQPSRKIDAPTGIHACTQSQDLTVAVKFAYQRVRPQRWKLCFTGTTQRFQRERPEKEKTNTT</sequence>
<dbReference type="Proteomes" id="UP000634136">
    <property type="component" value="Unassembled WGS sequence"/>
</dbReference>
<evidence type="ECO:0000313" key="2">
    <source>
        <dbReference type="Proteomes" id="UP000634136"/>
    </source>
</evidence>
<accession>A0A835C5U1</accession>
<comment type="caution">
    <text evidence="1">The sequence shown here is derived from an EMBL/GenBank/DDBJ whole genome shotgun (WGS) entry which is preliminary data.</text>
</comment>
<protein>
    <submittedName>
        <fullName evidence="1">Uncharacterized protein</fullName>
    </submittedName>
</protein>
<reference evidence="1" key="1">
    <citation type="submission" date="2020-09" db="EMBL/GenBank/DDBJ databases">
        <title>Genome-Enabled Discovery of Anthraquinone Biosynthesis in Senna tora.</title>
        <authorList>
            <person name="Kang S.-H."/>
            <person name="Pandey R.P."/>
            <person name="Lee C.-M."/>
            <person name="Sim J.-S."/>
            <person name="Jeong J.-T."/>
            <person name="Choi B.-S."/>
            <person name="Jung M."/>
            <person name="Ginzburg D."/>
            <person name="Zhao K."/>
            <person name="Won S.Y."/>
            <person name="Oh T.-J."/>
            <person name="Yu Y."/>
            <person name="Kim N.-H."/>
            <person name="Lee O.R."/>
            <person name="Lee T.-H."/>
            <person name="Bashyal P."/>
            <person name="Kim T.-S."/>
            <person name="Lee W.-H."/>
            <person name="Kawkins C."/>
            <person name="Kim C.-K."/>
            <person name="Kim J.S."/>
            <person name="Ahn B.O."/>
            <person name="Rhee S.Y."/>
            <person name="Sohng J.K."/>
        </authorList>
    </citation>
    <scope>NUCLEOTIDE SEQUENCE</scope>
    <source>
        <tissue evidence="1">Leaf</tissue>
    </source>
</reference>
<dbReference type="AlphaFoldDB" id="A0A835C5U1"/>